<feature type="transmembrane region" description="Helical" evidence="8">
    <location>
        <begin position="143"/>
        <end position="165"/>
    </location>
</feature>
<evidence type="ECO:0000256" key="3">
    <source>
        <dbReference type="ARBA" id="ARBA00022475"/>
    </source>
</evidence>
<dbReference type="OrthoDB" id="6766492at2"/>
<dbReference type="GO" id="GO:0005886">
    <property type="term" value="C:plasma membrane"/>
    <property type="evidence" value="ECO:0007669"/>
    <property type="project" value="UniProtKB-SubCell"/>
</dbReference>
<evidence type="ECO:0000256" key="1">
    <source>
        <dbReference type="ARBA" id="ARBA00004651"/>
    </source>
</evidence>
<feature type="domain" description="Major facilitator superfamily (MFS) profile" evidence="9">
    <location>
        <begin position="38"/>
        <end position="443"/>
    </location>
</feature>
<dbReference type="SUPFAM" id="SSF103473">
    <property type="entry name" value="MFS general substrate transporter"/>
    <property type="match status" value="1"/>
</dbReference>
<dbReference type="Gene3D" id="1.20.1250.20">
    <property type="entry name" value="MFS general substrate transporter like domains"/>
    <property type="match status" value="1"/>
</dbReference>
<dbReference type="InterPro" id="IPR011701">
    <property type="entry name" value="MFS"/>
</dbReference>
<dbReference type="PANTHER" id="PTHR43528:SF3">
    <property type="entry name" value="CITRATE-PROTON SYMPORTER"/>
    <property type="match status" value="1"/>
</dbReference>
<feature type="transmembrane region" description="Helical" evidence="8">
    <location>
        <begin position="38"/>
        <end position="63"/>
    </location>
</feature>
<accession>A0A2N5C7G6</accession>
<proteinExistence type="predicted"/>
<feature type="transmembrane region" description="Helical" evidence="8">
    <location>
        <begin position="258"/>
        <end position="279"/>
    </location>
</feature>
<dbReference type="InterPro" id="IPR036259">
    <property type="entry name" value="MFS_trans_sf"/>
</dbReference>
<dbReference type="InterPro" id="IPR051084">
    <property type="entry name" value="H+-coupled_symporters"/>
</dbReference>
<keyword evidence="2" id="KW-0813">Transport</keyword>
<evidence type="ECO:0000313" key="11">
    <source>
        <dbReference type="Proteomes" id="UP000234341"/>
    </source>
</evidence>
<feature type="transmembrane region" description="Helical" evidence="8">
    <location>
        <begin position="325"/>
        <end position="344"/>
    </location>
</feature>
<organism evidence="10 11">
    <name type="scientific">Cupriavidus pauculus</name>
    <dbReference type="NCBI Taxonomy" id="82633"/>
    <lineage>
        <taxon>Bacteria</taxon>
        <taxon>Pseudomonadati</taxon>
        <taxon>Pseudomonadota</taxon>
        <taxon>Betaproteobacteria</taxon>
        <taxon>Burkholderiales</taxon>
        <taxon>Burkholderiaceae</taxon>
        <taxon>Cupriavidus</taxon>
    </lineage>
</organism>
<feature type="transmembrane region" description="Helical" evidence="8">
    <location>
        <begin position="350"/>
        <end position="376"/>
    </location>
</feature>
<sequence length="444" mass="46483">MNDATLPAGAPLAGATVTAPATSVAPAAPRAKQSQFRLIAACSIGNALEMFDFTVYSFFSLLIGKLFFPSDSPYGSLLLAVATFGIGFIMRPLGGVLIGNYADRRGRKAAMTLTIGLMVLGTLCIALAPTYATAGVLGSLTILAGRLLQGFSLGGEIGASTAMLMEGGDVKGRGWRVSWQIGSQGISALAGAATGATLYALLPTAALESWGWRVPFLLGLLIAPVGLYIRANLDETHEADAHTPSPVGELFRRHANKVVLGILAGTAGTATMYLVVFFMPTYMIRVLHMPASLSFLSGCVTGVTLLVVSLIAGTLADRLDRRKPLVAGSLLFSLIAVYPAFWLMNHYPSVPLVLGLSALLTASINIGTTPLFLMLLEMLPAGVRATGLAVIYSVGVTVFGGSSQFIVTWLLAKTGNPMAPAFYMMACGVLALVAVLRIAEKREH</sequence>
<feature type="transmembrane region" description="Helical" evidence="8">
    <location>
        <begin position="388"/>
        <end position="412"/>
    </location>
</feature>
<evidence type="ECO:0000256" key="7">
    <source>
        <dbReference type="ARBA" id="ARBA00023136"/>
    </source>
</evidence>
<protein>
    <submittedName>
        <fullName evidence="10">MFS transporter</fullName>
    </submittedName>
</protein>
<dbReference type="EMBL" id="PJRP01000013">
    <property type="protein sequence ID" value="PLP98168.1"/>
    <property type="molecule type" value="Genomic_DNA"/>
</dbReference>
<evidence type="ECO:0000256" key="4">
    <source>
        <dbReference type="ARBA" id="ARBA00022692"/>
    </source>
</evidence>
<dbReference type="AlphaFoldDB" id="A0A2N5C7G6"/>
<reference evidence="10 11" key="1">
    <citation type="submission" date="2017-12" db="EMBL/GenBank/DDBJ databases">
        <title>Genome sequence of the active heterotrophic nitrifier-denitrifier, Cupriavidus pauculus UM1.</title>
        <authorList>
            <person name="Putonti C."/>
            <person name="Castignetti D."/>
        </authorList>
    </citation>
    <scope>NUCLEOTIDE SEQUENCE [LARGE SCALE GENOMIC DNA]</scope>
    <source>
        <strain evidence="10 11">UM1</strain>
    </source>
</reference>
<dbReference type="Proteomes" id="UP000234341">
    <property type="component" value="Unassembled WGS sequence"/>
</dbReference>
<keyword evidence="4 8" id="KW-0812">Transmembrane</keyword>
<evidence type="ECO:0000256" key="5">
    <source>
        <dbReference type="ARBA" id="ARBA00022847"/>
    </source>
</evidence>
<comment type="subcellular location">
    <subcellularLocation>
        <location evidence="1">Cell membrane</location>
        <topology evidence="1">Multi-pass membrane protein</topology>
    </subcellularLocation>
</comment>
<feature type="transmembrane region" description="Helical" evidence="8">
    <location>
        <begin position="212"/>
        <end position="229"/>
    </location>
</feature>
<name>A0A2N5C7G6_9BURK</name>
<keyword evidence="7 8" id="KW-0472">Membrane</keyword>
<feature type="transmembrane region" description="Helical" evidence="8">
    <location>
        <begin position="291"/>
        <end position="313"/>
    </location>
</feature>
<feature type="transmembrane region" description="Helical" evidence="8">
    <location>
        <begin position="75"/>
        <end position="98"/>
    </location>
</feature>
<comment type="caution">
    <text evidence="10">The sequence shown here is derived from an EMBL/GenBank/DDBJ whole genome shotgun (WGS) entry which is preliminary data.</text>
</comment>
<gene>
    <name evidence="10" type="ORF">CYJ10_23915</name>
</gene>
<dbReference type="RefSeq" id="WP_101683929.1">
    <property type="nucleotide sequence ID" value="NZ_PJRP01000013.1"/>
</dbReference>
<evidence type="ECO:0000313" key="10">
    <source>
        <dbReference type="EMBL" id="PLP98168.1"/>
    </source>
</evidence>
<feature type="transmembrane region" description="Helical" evidence="8">
    <location>
        <begin position="110"/>
        <end position="131"/>
    </location>
</feature>
<evidence type="ECO:0000256" key="6">
    <source>
        <dbReference type="ARBA" id="ARBA00022989"/>
    </source>
</evidence>
<keyword evidence="6 8" id="KW-1133">Transmembrane helix</keyword>
<keyword evidence="5" id="KW-0769">Symport</keyword>
<dbReference type="GO" id="GO:0015293">
    <property type="term" value="F:symporter activity"/>
    <property type="evidence" value="ECO:0007669"/>
    <property type="project" value="UniProtKB-KW"/>
</dbReference>
<dbReference type="InterPro" id="IPR020846">
    <property type="entry name" value="MFS_dom"/>
</dbReference>
<evidence type="ECO:0000256" key="2">
    <source>
        <dbReference type="ARBA" id="ARBA00022448"/>
    </source>
</evidence>
<feature type="transmembrane region" description="Helical" evidence="8">
    <location>
        <begin position="186"/>
        <end position="206"/>
    </location>
</feature>
<evidence type="ECO:0000256" key="8">
    <source>
        <dbReference type="SAM" id="Phobius"/>
    </source>
</evidence>
<feature type="transmembrane region" description="Helical" evidence="8">
    <location>
        <begin position="418"/>
        <end position="439"/>
    </location>
</feature>
<dbReference type="PROSITE" id="PS50850">
    <property type="entry name" value="MFS"/>
    <property type="match status" value="1"/>
</dbReference>
<evidence type="ECO:0000259" key="9">
    <source>
        <dbReference type="PROSITE" id="PS50850"/>
    </source>
</evidence>
<dbReference type="Pfam" id="PF07690">
    <property type="entry name" value="MFS_1"/>
    <property type="match status" value="1"/>
</dbReference>
<dbReference type="PANTHER" id="PTHR43528">
    <property type="entry name" value="ALPHA-KETOGLUTARATE PERMEASE"/>
    <property type="match status" value="1"/>
</dbReference>
<keyword evidence="3" id="KW-1003">Cell membrane</keyword>